<dbReference type="InterPro" id="IPR018060">
    <property type="entry name" value="HTH_AraC"/>
</dbReference>
<dbReference type="Gene3D" id="1.10.10.60">
    <property type="entry name" value="Homeodomain-like"/>
    <property type="match status" value="1"/>
</dbReference>
<dbReference type="InterPro" id="IPR009057">
    <property type="entry name" value="Homeodomain-like_sf"/>
</dbReference>
<dbReference type="SMART" id="SM00342">
    <property type="entry name" value="HTH_ARAC"/>
    <property type="match status" value="1"/>
</dbReference>
<organism evidence="5 6">
    <name type="scientific">Nocardia veterana</name>
    <dbReference type="NCBI Taxonomy" id="132249"/>
    <lineage>
        <taxon>Bacteria</taxon>
        <taxon>Bacillati</taxon>
        <taxon>Actinomycetota</taxon>
        <taxon>Actinomycetes</taxon>
        <taxon>Mycobacteriales</taxon>
        <taxon>Nocardiaceae</taxon>
        <taxon>Nocardia</taxon>
    </lineage>
</organism>
<evidence type="ECO:0000313" key="6">
    <source>
        <dbReference type="Proteomes" id="UP000523447"/>
    </source>
</evidence>
<comment type="caution">
    <text evidence="5">The sequence shown here is derived from an EMBL/GenBank/DDBJ whole genome shotgun (WGS) entry which is preliminary data.</text>
</comment>
<dbReference type="PROSITE" id="PS01124">
    <property type="entry name" value="HTH_ARAC_FAMILY_2"/>
    <property type="match status" value="1"/>
</dbReference>
<accession>A0A7X6LUB2</accession>
<dbReference type="Proteomes" id="UP000523447">
    <property type="component" value="Unassembled WGS sequence"/>
</dbReference>
<gene>
    <name evidence="5" type="ORF">HGA07_03340</name>
</gene>
<dbReference type="Pfam" id="PF12833">
    <property type="entry name" value="HTH_18"/>
    <property type="match status" value="1"/>
</dbReference>
<evidence type="ECO:0000259" key="4">
    <source>
        <dbReference type="PROSITE" id="PS01124"/>
    </source>
</evidence>
<evidence type="ECO:0000256" key="2">
    <source>
        <dbReference type="ARBA" id="ARBA00023125"/>
    </source>
</evidence>
<dbReference type="SUPFAM" id="SSF46689">
    <property type="entry name" value="Homeodomain-like"/>
    <property type="match status" value="1"/>
</dbReference>
<dbReference type="GO" id="GO:0043565">
    <property type="term" value="F:sequence-specific DNA binding"/>
    <property type="evidence" value="ECO:0007669"/>
    <property type="project" value="InterPro"/>
</dbReference>
<dbReference type="AlphaFoldDB" id="A0A7X6LUB2"/>
<sequence>MYRGPVADSTFHRHAAFQIVIAVRGEAEMVDRAGGRHRAPALLVAPMCRHRLLAAPELVIYFVEPHCGFADRLRSRAAIAPAPDLAGVHADEIAVHRPSAELDPRLLQALDLLRDNSFAIPELAATVGLSAQRLRALARTQLDMPLARWRIWARLRRAAAAMQAGRSVADAAAAGGFADQAHFTRQLREMLGLTPAAVQRLLCAESRRAT</sequence>
<proteinExistence type="predicted"/>
<keyword evidence="1" id="KW-0805">Transcription regulation</keyword>
<protein>
    <submittedName>
        <fullName evidence="5">Helix-turn-helix domain-containing protein</fullName>
    </submittedName>
</protein>
<dbReference type="InterPro" id="IPR018062">
    <property type="entry name" value="HTH_AraC-typ_CS"/>
</dbReference>
<reference evidence="5 6" key="1">
    <citation type="submission" date="2020-04" db="EMBL/GenBank/DDBJ databases">
        <title>MicrobeNet Type strains.</title>
        <authorList>
            <person name="Nicholson A.C."/>
        </authorList>
    </citation>
    <scope>NUCLEOTIDE SEQUENCE [LARGE SCALE GENOMIC DNA]</scope>
    <source>
        <strain evidence="5 6">DSM 44445</strain>
    </source>
</reference>
<keyword evidence="3" id="KW-0804">Transcription</keyword>
<dbReference type="EMBL" id="JAAXPE010000002">
    <property type="protein sequence ID" value="NKY84660.1"/>
    <property type="molecule type" value="Genomic_DNA"/>
</dbReference>
<dbReference type="InterPro" id="IPR050204">
    <property type="entry name" value="AraC_XylS_family_regulators"/>
</dbReference>
<keyword evidence="2" id="KW-0238">DNA-binding</keyword>
<evidence type="ECO:0000313" key="5">
    <source>
        <dbReference type="EMBL" id="NKY84660.1"/>
    </source>
</evidence>
<dbReference type="PANTHER" id="PTHR46796">
    <property type="entry name" value="HTH-TYPE TRANSCRIPTIONAL ACTIVATOR RHAS-RELATED"/>
    <property type="match status" value="1"/>
</dbReference>
<dbReference type="GO" id="GO:0003700">
    <property type="term" value="F:DNA-binding transcription factor activity"/>
    <property type="evidence" value="ECO:0007669"/>
    <property type="project" value="InterPro"/>
</dbReference>
<evidence type="ECO:0000256" key="3">
    <source>
        <dbReference type="ARBA" id="ARBA00023163"/>
    </source>
</evidence>
<name>A0A7X6LUB2_9NOCA</name>
<dbReference type="PROSITE" id="PS00041">
    <property type="entry name" value="HTH_ARAC_FAMILY_1"/>
    <property type="match status" value="1"/>
</dbReference>
<feature type="domain" description="HTH araC/xylS-type" evidence="4">
    <location>
        <begin position="104"/>
        <end position="201"/>
    </location>
</feature>
<keyword evidence="6" id="KW-1185">Reference proteome</keyword>
<evidence type="ECO:0000256" key="1">
    <source>
        <dbReference type="ARBA" id="ARBA00023015"/>
    </source>
</evidence>